<organism evidence="1">
    <name type="scientific">Palpitomonas bilix</name>
    <dbReference type="NCBI Taxonomy" id="652834"/>
    <lineage>
        <taxon>Eukaryota</taxon>
        <taxon>Eukaryota incertae sedis</taxon>
    </lineage>
</organism>
<sequence>MATTRATYRVLSSTLRSRFSPLLSSSLTSSAVTTSISPAISASSVRGMFKYFKKEERERMGKEARDEMKKSYFQDYADLQKNKGKYFLAESKLEELSKSSFIPDMEGANLKGESAELKKRCKGKTSVLFLSFRDSATPMIEEWRKVVDNYKGIKNFQVFEVTFLDGPLLGLMSGLLRATIAKNTPPELHASTFVVKGNSGAARRELQMENRLTAYVWLVDKNGRIRWRAVGAPAEQELEGLHKLAKQLSEGR</sequence>
<dbReference type="PANTHER" id="PTHR28106">
    <property type="entry name" value="MITOCHONDRIAL ATPASE COMPLEX SUBUNIT ATP10"/>
    <property type="match status" value="1"/>
</dbReference>
<dbReference type="InterPro" id="IPR036249">
    <property type="entry name" value="Thioredoxin-like_sf"/>
</dbReference>
<dbReference type="SUPFAM" id="SSF52833">
    <property type="entry name" value="Thioredoxin-like"/>
    <property type="match status" value="1"/>
</dbReference>
<dbReference type="Pfam" id="PF05176">
    <property type="entry name" value="ATP-synt_10"/>
    <property type="match status" value="1"/>
</dbReference>
<accession>A0A7S3D340</accession>
<reference evidence="1" key="1">
    <citation type="submission" date="2021-01" db="EMBL/GenBank/DDBJ databases">
        <authorList>
            <person name="Corre E."/>
            <person name="Pelletier E."/>
            <person name="Niang G."/>
            <person name="Scheremetjew M."/>
            <person name="Finn R."/>
            <person name="Kale V."/>
            <person name="Holt S."/>
            <person name="Cochrane G."/>
            <person name="Meng A."/>
            <person name="Brown T."/>
            <person name="Cohen L."/>
        </authorList>
    </citation>
    <scope>NUCLEOTIDE SEQUENCE</scope>
    <source>
        <strain evidence="1">NIES-2562</strain>
    </source>
</reference>
<gene>
    <name evidence="1" type="ORF">PBIL07802_LOCUS7140</name>
</gene>
<protein>
    <submittedName>
        <fullName evidence="1">Uncharacterized protein</fullName>
    </submittedName>
</protein>
<dbReference type="PANTHER" id="PTHR28106:SF1">
    <property type="entry name" value="MITOCHONDRIAL ATPASE COMPLEX SUBUNIT ATP10"/>
    <property type="match status" value="1"/>
</dbReference>
<dbReference type="AlphaFoldDB" id="A0A7S3D340"/>
<name>A0A7S3D340_9EUKA</name>
<evidence type="ECO:0000313" key="1">
    <source>
        <dbReference type="EMBL" id="CAE0244960.1"/>
    </source>
</evidence>
<dbReference type="InterPro" id="IPR007849">
    <property type="entry name" value="ATP10"/>
</dbReference>
<proteinExistence type="predicted"/>
<dbReference type="EMBL" id="HBIB01011052">
    <property type="protein sequence ID" value="CAE0244960.1"/>
    <property type="molecule type" value="Transcribed_RNA"/>
</dbReference>
<dbReference type="GO" id="GO:0033615">
    <property type="term" value="P:mitochondrial proton-transporting ATP synthase complex assembly"/>
    <property type="evidence" value="ECO:0007669"/>
    <property type="project" value="TreeGrafter"/>
</dbReference>
<dbReference type="GO" id="GO:0005743">
    <property type="term" value="C:mitochondrial inner membrane"/>
    <property type="evidence" value="ECO:0007669"/>
    <property type="project" value="TreeGrafter"/>
</dbReference>
<dbReference type="Gene3D" id="3.40.30.10">
    <property type="entry name" value="Glutaredoxin"/>
    <property type="match status" value="1"/>
</dbReference>